<dbReference type="PANTHER" id="PTHR48435">
    <property type="entry name" value="POLYPROTEIN"/>
    <property type="match status" value="1"/>
</dbReference>
<feature type="non-terminal residue" evidence="1">
    <location>
        <position position="1"/>
    </location>
</feature>
<dbReference type="Proteomes" id="UP000075243">
    <property type="component" value="Unassembled WGS sequence"/>
</dbReference>
<protein>
    <submittedName>
        <fullName evidence="1">Polyprotein</fullName>
    </submittedName>
</protein>
<accession>A0A151S6M2</accession>
<dbReference type="PANTHER" id="PTHR48435:SF1">
    <property type="entry name" value="POLYPROTEIN"/>
    <property type="match status" value="1"/>
</dbReference>
<gene>
    <name evidence="1" type="ORF">KK1_027708</name>
</gene>
<dbReference type="AlphaFoldDB" id="A0A151S6M2"/>
<name>A0A151S6M2_CAJCA</name>
<proteinExistence type="predicted"/>
<keyword evidence="2" id="KW-1185">Reference proteome</keyword>
<organism evidence="1 2">
    <name type="scientific">Cajanus cajan</name>
    <name type="common">Pigeon pea</name>
    <name type="synonym">Cajanus indicus</name>
    <dbReference type="NCBI Taxonomy" id="3821"/>
    <lineage>
        <taxon>Eukaryota</taxon>
        <taxon>Viridiplantae</taxon>
        <taxon>Streptophyta</taxon>
        <taxon>Embryophyta</taxon>
        <taxon>Tracheophyta</taxon>
        <taxon>Spermatophyta</taxon>
        <taxon>Magnoliopsida</taxon>
        <taxon>eudicotyledons</taxon>
        <taxon>Gunneridae</taxon>
        <taxon>Pentapetalae</taxon>
        <taxon>rosids</taxon>
        <taxon>fabids</taxon>
        <taxon>Fabales</taxon>
        <taxon>Fabaceae</taxon>
        <taxon>Papilionoideae</taxon>
        <taxon>50 kb inversion clade</taxon>
        <taxon>NPAAA clade</taxon>
        <taxon>indigoferoid/millettioid clade</taxon>
        <taxon>Phaseoleae</taxon>
        <taxon>Cajanus</taxon>
    </lineage>
</organism>
<evidence type="ECO:0000313" key="2">
    <source>
        <dbReference type="Proteomes" id="UP000075243"/>
    </source>
</evidence>
<dbReference type="InterPro" id="IPR053098">
    <property type="entry name" value="Petuviruses_polyprotein"/>
</dbReference>
<reference evidence="1" key="1">
    <citation type="journal article" date="2012" name="Nat. Biotechnol.">
        <title>Draft genome sequence of pigeonpea (Cajanus cajan), an orphan legume crop of resource-poor farmers.</title>
        <authorList>
            <person name="Varshney R.K."/>
            <person name="Chen W."/>
            <person name="Li Y."/>
            <person name="Bharti A.K."/>
            <person name="Saxena R.K."/>
            <person name="Schlueter J.A."/>
            <person name="Donoghue M.T."/>
            <person name="Azam S."/>
            <person name="Fan G."/>
            <person name="Whaley A.M."/>
            <person name="Farmer A.D."/>
            <person name="Sheridan J."/>
            <person name="Iwata A."/>
            <person name="Tuteja R."/>
            <person name="Penmetsa R.V."/>
            <person name="Wu W."/>
            <person name="Upadhyaya H.D."/>
            <person name="Yang S.P."/>
            <person name="Shah T."/>
            <person name="Saxena K.B."/>
            <person name="Michael T."/>
            <person name="McCombie W.R."/>
            <person name="Yang B."/>
            <person name="Zhang G."/>
            <person name="Yang H."/>
            <person name="Wang J."/>
            <person name="Spillane C."/>
            <person name="Cook D.R."/>
            <person name="May G.D."/>
            <person name="Xu X."/>
            <person name="Jackson S.A."/>
        </authorList>
    </citation>
    <scope>NUCLEOTIDE SEQUENCE [LARGE SCALE GENOMIC DNA]</scope>
</reference>
<dbReference type="EMBL" id="KQ483454">
    <property type="protein sequence ID" value="KYP50456.1"/>
    <property type="molecule type" value="Genomic_DNA"/>
</dbReference>
<sequence length="156" mass="17444">KATAYMNTGAQKTMMSPNILPKIFWKKEVAYFVVVDVAYLGMTPLDIQLAKQECSELLRQGLIKPTKSIWACFSLPGRGLPTSARVSLLNSSYLHYENVVIGTILTTLHAGSVVLTFFSNYNVCLKNLTVPQRLKFRVQVIGVDQIVDSLLVIFHH</sequence>
<dbReference type="Gramene" id="C.cajan_27661.t">
    <property type="protein sequence ID" value="C.cajan_27661.t"/>
    <property type="gene ID" value="C.cajan_27661"/>
</dbReference>
<evidence type="ECO:0000313" key="1">
    <source>
        <dbReference type="EMBL" id="KYP50456.1"/>
    </source>
</evidence>